<dbReference type="EMBL" id="CAUYUE010000005">
    <property type="protein sequence ID" value="CAK0774480.1"/>
    <property type="molecule type" value="Genomic_DNA"/>
</dbReference>
<dbReference type="Pfam" id="PF23162">
    <property type="entry name" value="AEP_C962R"/>
    <property type="match status" value="1"/>
</dbReference>
<evidence type="ECO:0000313" key="7">
    <source>
        <dbReference type="Proteomes" id="UP001314263"/>
    </source>
</evidence>
<sequence length="1130" mass="127514">MEANVRGVSPAMTAEKLGPAHKSSTHKLLGPHKQAEGWNVLALSNGRWKLPDDHFRAFLEHYVSDLPRFNLGLVVKKSEYFPYIMDVDKSATKGASVGSPMEVLKVVVRALKSVVSFPDGEGSALRCAASGGLERSSNEIRMLFEHRNSANFHVLCPDIIVDSRTAVRIREKQLAVLTLEHPEVDWGDIVDEKVLTSNGLRLLGSLKYKEITGARDRTKRYKEVEADIAGGCYVPCQIDLESGCVRDEAITYEALHARLLHRPELSDADLFKLPCERWGESETYKYLAEFKMTRPTCMTLTTEDKTGWRLEDAAAQQGFYEKYLTEAEQFDFTFREHGLRVHPLVVQVDLSGHSETRRFDLLRQIMCDLGGILHPMKFGKPLVLHAQQTRYCFVFKDVPVGNTMAGAIRRHLVNSLEKQVCGGHRSWEKAIAGNEPGGAPLMGTLCSPMLGRWRPIEVDWKARTTTPLEIGVREMMKYSLTYEGEQPAEIEEPHTGASEEIETPDGALSVTAMRSLLDLLHEERWDVYGQWMQLKFALKTSGGEIYRDLFIEQSRKSPKFDQCEVEQKWDGVQDTNGRAPVTIGTIIHCAKVDNYDGYLAWKMAQVVGREREWTEDPAKAQRVRAALEACIRKKGSDVSIAKLFQTMFPGVYKWCGENKSTIPYFRFNGTYWQQHKSTAGVMTLLSDVLAPEFEAEATKSFMEAKEKEDSDKEKAKADEARGHRAAKVALDLENNSHRESAVKEIANLYHEEGFSGKLDQAENLLCFENGVYDLSTGQYRPGVPEDNLSMSTGYDFVAEGGGHRAAVEEYFRRVYPDDETRDYMLRSYAQMLNGRMMKRVFVHTGPFGDNGKSTTFEFLKVIFGRYGKTMPIKYLTSVRPDAGKADSVLMGLKGVRFAAMEEPDNNAFINGALACELTGGSKISGRDLFCANVEYRPQFVPHLACNKLPSIDNDNGGARNRVRKCDYVSRFVLGGEVDEDSHVYPADPQINLRFSEWAMDAMLLLLSMYEHVYVEHCPASIQQSTEDYMDDGNVMALFAKMYIKRATKDDHFKLKEAEAKWEDFVDILDRSDTNIRSRDLIKPPKRAFKDALQTVLKTPCPTDTRVIAGKGQKSAFRGWVLLEEALEQDD</sequence>
<dbReference type="PANTHER" id="PTHR35372:SF2">
    <property type="entry name" value="SF3 HELICASE DOMAIN-CONTAINING PROTEIN"/>
    <property type="match status" value="1"/>
</dbReference>
<evidence type="ECO:0000313" key="6">
    <source>
        <dbReference type="EMBL" id="CAK0774480.1"/>
    </source>
</evidence>
<feature type="domain" description="Primase C-terminal 2" evidence="4">
    <location>
        <begin position="514"/>
        <end position="590"/>
    </location>
</feature>
<feature type="domain" description="Bacteriophage/plasmid primase P4 C-terminal" evidence="3">
    <location>
        <begin position="654"/>
        <end position="797"/>
    </location>
</feature>
<gene>
    <name evidence="6" type="ORF">CVIRNUC_004172</name>
</gene>
<name>A0AAV1I2N6_9CHLO</name>
<dbReference type="Pfam" id="PF08707">
    <property type="entry name" value="PriCT_2"/>
    <property type="match status" value="1"/>
</dbReference>
<reference evidence="6 7" key="1">
    <citation type="submission" date="2023-10" db="EMBL/GenBank/DDBJ databases">
        <authorList>
            <person name="Maclean D."/>
            <person name="Macfadyen A."/>
        </authorList>
    </citation>
    <scope>NUCLEOTIDE SEQUENCE [LARGE SCALE GENOMIC DNA]</scope>
</reference>
<dbReference type="InterPro" id="IPR056443">
    <property type="entry name" value="AEP_C962R"/>
</dbReference>
<evidence type="ECO:0008006" key="8">
    <source>
        <dbReference type="Google" id="ProtNLM"/>
    </source>
</evidence>
<dbReference type="PANTHER" id="PTHR35372">
    <property type="entry name" value="ATP BINDING PROTEIN-RELATED"/>
    <property type="match status" value="1"/>
</dbReference>
<dbReference type="GO" id="GO:0016817">
    <property type="term" value="F:hydrolase activity, acting on acid anhydrides"/>
    <property type="evidence" value="ECO:0007669"/>
    <property type="project" value="InterPro"/>
</dbReference>
<proteinExistence type="predicted"/>
<evidence type="ECO:0000259" key="3">
    <source>
        <dbReference type="Pfam" id="PF08706"/>
    </source>
</evidence>
<dbReference type="Pfam" id="PF08706">
    <property type="entry name" value="D5_N"/>
    <property type="match status" value="1"/>
</dbReference>
<protein>
    <recommendedName>
        <fullName evidence="8">SF3 helicase domain-containing protein</fullName>
    </recommendedName>
</protein>
<keyword evidence="7" id="KW-1185">Reference proteome</keyword>
<organism evidence="6 7">
    <name type="scientific">Coccomyxa viridis</name>
    <dbReference type="NCBI Taxonomy" id="1274662"/>
    <lineage>
        <taxon>Eukaryota</taxon>
        <taxon>Viridiplantae</taxon>
        <taxon>Chlorophyta</taxon>
        <taxon>core chlorophytes</taxon>
        <taxon>Trebouxiophyceae</taxon>
        <taxon>Trebouxiophyceae incertae sedis</taxon>
        <taxon>Coccomyxaceae</taxon>
        <taxon>Coccomyxa</taxon>
    </lineage>
</organism>
<feature type="region of interest" description="Disordered" evidence="2">
    <location>
        <begin position="1"/>
        <end position="27"/>
    </location>
</feature>
<dbReference type="Proteomes" id="UP001314263">
    <property type="component" value="Unassembled WGS sequence"/>
</dbReference>
<comment type="caution">
    <text evidence="6">The sequence shown here is derived from an EMBL/GenBank/DDBJ whole genome shotgun (WGS) entry which is preliminary data.</text>
</comment>
<dbReference type="InterPro" id="IPR014818">
    <property type="entry name" value="Phage/plasmid_primase_P4_C"/>
</dbReference>
<dbReference type="AlphaFoldDB" id="A0AAV1I2N6"/>
<evidence type="ECO:0000256" key="1">
    <source>
        <dbReference type="ARBA" id="ARBA00022801"/>
    </source>
</evidence>
<accession>A0AAV1I2N6</accession>
<evidence type="ECO:0000256" key="2">
    <source>
        <dbReference type="SAM" id="MobiDB-lite"/>
    </source>
</evidence>
<keyword evidence="1" id="KW-0378">Hydrolase</keyword>
<dbReference type="InterPro" id="IPR014819">
    <property type="entry name" value="PriCT_2"/>
</dbReference>
<dbReference type="InterPro" id="IPR051620">
    <property type="entry name" value="ORF904-like_C"/>
</dbReference>
<evidence type="ECO:0000259" key="4">
    <source>
        <dbReference type="Pfam" id="PF08707"/>
    </source>
</evidence>
<feature type="domain" description="C962R-like N-terminal AEP" evidence="5">
    <location>
        <begin position="45"/>
        <end position="209"/>
    </location>
</feature>
<evidence type="ECO:0000259" key="5">
    <source>
        <dbReference type="Pfam" id="PF23162"/>
    </source>
</evidence>